<dbReference type="EMBL" id="JAUSYP010000001">
    <property type="protein sequence ID" value="MDQ0745929.1"/>
    <property type="molecule type" value="Genomic_DNA"/>
</dbReference>
<organism evidence="1 2">
    <name type="scientific">Streptomyces africanus</name>
    <dbReference type="NCBI Taxonomy" id="231024"/>
    <lineage>
        <taxon>Bacteria</taxon>
        <taxon>Bacillati</taxon>
        <taxon>Actinomycetota</taxon>
        <taxon>Actinomycetes</taxon>
        <taxon>Kitasatosporales</taxon>
        <taxon>Streptomycetaceae</taxon>
        <taxon>Streptomyces</taxon>
    </lineage>
</organism>
<keyword evidence="2" id="KW-1185">Reference proteome</keyword>
<dbReference type="Proteomes" id="UP001232755">
    <property type="component" value="Unassembled WGS sequence"/>
</dbReference>
<name>A0ABU0QEW4_9ACTN</name>
<gene>
    <name evidence="1" type="ORF">QF034_000160</name>
</gene>
<evidence type="ECO:0000313" key="2">
    <source>
        <dbReference type="Proteomes" id="UP001232755"/>
    </source>
</evidence>
<reference evidence="1 2" key="1">
    <citation type="submission" date="2023-07" db="EMBL/GenBank/DDBJ databases">
        <title>Comparative genomics of wheat-associated soil bacteria to identify genetic determinants of phenazine resistance.</title>
        <authorList>
            <person name="Mouncey N."/>
        </authorList>
    </citation>
    <scope>NUCLEOTIDE SEQUENCE [LARGE SCALE GENOMIC DNA]</scope>
    <source>
        <strain evidence="1 2">B3I12</strain>
    </source>
</reference>
<sequence length="69" mass="7970">MWSLLKRSLINLTELVKTWLKRMQYRSCLIDGLVAKTEFNLPCSLPPAVTDVTMMHLVQHVSTDRPVRS</sequence>
<accession>A0ABU0QEW4</accession>
<comment type="caution">
    <text evidence="1">The sequence shown here is derived from an EMBL/GenBank/DDBJ whole genome shotgun (WGS) entry which is preliminary data.</text>
</comment>
<evidence type="ECO:0000313" key="1">
    <source>
        <dbReference type="EMBL" id="MDQ0745929.1"/>
    </source>
</evidence>
<proteinExistence type="predicted"/>
<protein>
    <submittedName>
        <fullName evidence="1">Uncharacterized protein</fullName>
    </submittedName>
</protein>